<dbReference type="EMBL" id="CAJHNH020001976">
    <property type="protein sequence ID" value="CAG5125174.1"/>
    <property type="molecule type" value="Genomic_DNA"/>
</dbReference>
<feature type="non-terminal residue" evidence="2">
    <location>
        <position position="57"/>
    </location>
</feature>
<sequence length="57" mass="6604">MADRPEKKPRGGDATESCSSSQKSDSDCSKLSWTQFFDNEKYRHQLMLVKTKQYTEV</sequence>
<proteinExistence type="predicted"/>
<evidence type="ECO:0000256" key="1">
    <source>
        <dbReference type="SAM" id="MobiDB-lite"/>
    </source>
</evidence>
<reference evidence="2" key="1">
    <citation type="submission" date="2021-04" db="EMBL/GenBank/DDBJ databases">
        <authorList>
            <consortium name="Molecular Ecology Group"/>
        </authorList>
    </citation>
    <scope>NUCLEOTIDE SEQUENCE</scope>
</reference>
<comment type="caution">
    <text evidence="2">The sequence shown here is derived from an EMBL/GenBank/DDBJ whole genome shotgun (WGS) entry which is preliminary data.</text>
</comment>
<keyword evidence="3" id="KW-1185">Reference proteome</keyword>
<dbReference type="AlphaFoldDB" id="A0A8S3Z6Q6"/>
<organism evidence="2 3">
    <name type="scientific">Candidula unifasciata</name>
    <dbReference type="NCBI Taxonomy" id="100452"/>
    <lineage>
        <taxon>Eukaryota</taxon>
        <taxon>Metazoa</taxon>
        <taxon>Spiralia</taxon>
        <taxon>Lophotrochozoa</taxon>
        <taxon>Mollusca</taxon>
        <taxon>Gastropoda</taxon>
        <taxon>Heterobranchia</taxon>
        <taxon>Euthyneura</taxon>
        <taxon>Panpulmonata</taxon>
        <taxon>Eupulmonata</taxon>
        <taxon>Stylommatophora</taxon>
        <taxon>Helicina</taxon>
        <taxon>Helicoidea</taxon>
        <taxon>Geomitridae</taxon>
        <taxon>Candidula</taxon>
    </lineage>
</organism>
<evidence type="ECO:0000313" key="2">
    <source>
        <dbReference type="EMBL" id="CAG5125174.1"/>
    </source>
</evidence>
<accession>A0A8S3Z6Q6</accession>
<evidence type="ECO:0000313" key="3">
    <source>
        <dbReference type="Proteomes" id="UP000678393"/>
    </source>
</evidence>
<protein>
    <submittedName>
        <fullName evidence="2">Uncharacterized protein</fullName>
    </submittedName>
</protein>
<feature type="region of interest" description="Disordered" evidence="1">
    <location>
        <begin position="1"/>
        <end position="28"/>
    </location>
</feature>
<gene>
    <name evidence="2" type="ORF">CUNI_LOCUS10732</name>
</gene>
<dbReference type="Proteomes" id="UP000678393">
    <property type="component" value="Unassembled WGS sequence"/>
</dbReference>
<feature type="compositionally biased region" description="Basic and acidic residues" evidence="1">
    <location>
        <begin position="1"/>
        <end position="13"/>
    </location>
</feature>
<name>A0A8S3Z6Q6_9EUPU</name>